<evidence type="ECO:0000313" key="2">
    <source>
        <dbReference type="EMBL" id="MCC9035357.1"/>
    </source>
</evidence>
<proteinExistence type="predicted"/>
<evidence type="ECO:0008006" key="5">
    <source>
        <dbReference type="Google" id="ProtNLM"/>
    </source>
</evidence>
<gene>
    <name evidence="1" type="ORF">IEW27_06905</name>
    <name evidence="2" type="ORF">LNP80_13985</name>
</gene>
<evidence type="ECO:0000313" key="3">
    <source>
        <dbReference type="Proteomes" id="UP000603715"/>
    </source>
</evidence>
<evidence type="ECO:0000313" key="4">
    <source>
        <dbReference type="Proteomes" id="UP001107960"/>
    </source>
</evidence>
<evidence type="ECO:0000313" key="1">
    <source>
        <dbReference type="EMBL" id="MBD3904326.1"/>
    </source>
</evidence>
<reference evidence="1" key="3">
    <citation type="submission" date="2024-05" db="EMBL/GenBank/DDBJ databases">
        <title>Description of novel Chryseobacterium sp. strain C-2.</title>
        <authorList>
            <person name="Saticioglu I.B."/>
        </authorList>
    </citation>
    <scope>NUCLEOTIDE SEQUENCE</scope>
    <source>
        <strain evidence="1">C-2</strain>
    </source>
</reference>
<reference evidence="2" key="1">
    <citation type="submission" date="2021-11" db="EMBL/GenBank/DDBJ databases">
        <title>Description of novel Chryseobacterium species.</title>
        <authorList>
            <person name="Saticioglu I.B."/>
            <person name="Ay H."/>
            <person name="Altun S."/>
            <person name="Duman M."/>
        </authorList>
    </citation>
    <scope>NUCLEOTIDE SEQUENCE</scope>
    <source>
        <strain evidence="2">C-39</strain>
    </source>
</reference>
<reference evidence="3" key="2">
    <citation type="submission" date="2023-07" db="EMBL/GenBank/DDBJ databases">
        <title>Description of novel Chryseobacterium sp. strain C-2.</title>
        <authorList>
            <person name="Saticioglu I.B."/>
        </authorList>
    </citation>
    <scope>NUCLEOTIDE SEQUENCE [LARGE SCALE GENOMIC DNA]</scope>
    <source>
        <strain evidence="3">C-2</strain>
    </source>
</reference>
<keyword evidence="3" id="KW-1185">Reference proteome</keyword>
<dbReference type="Proteomes" id="UP000603715">
    <property type="component" value="Unassembled WGS sequence"/>
</dbReference>
<accession>A0A9Q3UVH3</accession>
<name>A0A9Q3UVH3_9FLAO</name>
<dbReference type="AlphaFoldDB" id="A0A9Q3UVH3"/>
<dbReference type="Proteomes" id="UP001107960">
    <property type="component" value="Unassembled WGS sequence"/>
</dbReference>
<dbReference type="RefSeq" id="WP_191178892.1">
    <property type="nucleotide sequence ID" value="NZ_JACXXP010000005.1"/>
</dbReference>
<dbReference type="EMBL" id="JACXXP010000005">
    <property type="protein sequence ID" value="MBD3904326.1"/>
    <property type="molecule type" value="Genomic_DNA"/>
</dbReference>
<sequence>MEHSENNDQMTTLSQVMETLRKRGIHKEFRMNDKYQMKYDNSEKNYLPEELSILKTYRFEGDSNPDDNVALYVLQDNAQNLGIIIDSYGAESNYPGEKFDAFLRAIPIQESEEY</sequence>
<organism evidence="2 4">
    <name type="scientific">Chryseobacterium muglaense</name>
    <dbReference type="NCBI Taxonomy" id="2893752"/>
    <lineage>
        <taxon>Bacteria</taxon>
        <taxon>Pseudomonadati</taxon>
        <taxon>Bacteroidota</taxon>
        <taxon>Flavobacteriia</taxon>
        <taxon>Flavobacteriales</taxon>
        <taxon>Weeksellaceae</taxon>
        <taxon>Chryseobacterium group</taxon>
        <taxon>Chryseobacterium</taxon>
    </lineage>
</organism>
<protein>
    <recommendedName>
        <fullName evidence="5">Phosphoribosylpyrophosphate synthetase</fullName>
    </recommendedName>
</protein>
<dbReference type="EMBL" id="JAJJML010000001">
    <property type="protein sequence ID" value="MCC9035357.1"/>
    <property type="molecule type" value="Genomic_DNA"/>
</dbReference>
<comment type="caution">
    <text evidence="2">The sequence shown here is derived from an EMBL/GenBank/DDBJ whole genome shotgun (WGS) entry which is preliminary data.</text>
</comment>